<evidence type="ECO:0008006" key="4">
    <source>
        <dbReference type="Google" id="ProtNLM"/>
    </source>
</evidence>
<dbReference type="SUPFAM" id="SSF51126">
    <property type="entry name" value="Pectin lyase-like"/>
    <property type="match status" value="1"/>
</dbReference>
<dbReference type="InterPro" id="IPR011050">
    <property type="entry name" value="Pectin_lyase_fold/virulence"/>
</dbReference>
<evidence type="ECO:0000313" key="2">
    <source>
        <dbReference type="EMBL" id="OCI30272.1"/>
    </source>
</evidence>
<dbReference type="InterPro" id="IPR012334">
    <property type="entry name" value="Pectin_lyas_fold"/>
</dbReference>
<dbReference type="RefSeq" id="WP_068626615.1">
    <property type="nucleotide sequence ID" value="NZ_MAQA01000040.1"/>
</dbReference>
<name>A0ABX2Y145_9CELL</name>
<keyword evidence="3" id="KW-1185">Reference proteome</keyword>
<feature type="compositionally biased region" description="Pro residues" evidence="1">
    <location>
        <begin position="66"/>
        <end position="81"/>
    </location>
</feature>
<feature type="region of interest" description="Disordered" evidence="1">
    <location>
        <begin position="36"/>
        <end position="55"/>
    </location>
</feature>
<protein>
    <recommendedName>
        <fullName evidence="4">Right handed beta helix domain-containing protein</fullName>
    </recommendedName>
</protein>
<organism evidence="2 3">
    <name type="scientific">Oerskovia enterophila</name>
    <dbReference type="NCBI Taxonomy" id="43678"/>
    <lineage>
        <taxon>Bacteria</taxon>
        <taxon>Bacillati</taxon>
        <taxon>Actinomycetota</taxon>
        <taxon>Actinomycetes</taxon>
        <taxon>Micrococcales</taxon>
        <taxon>Cellulomonadaceae</taxon>
        <taxon>Oerskovia</taxon>
    </lineage>
</organism>
<evidence type="ECO:0000256" key="1">
    <source>
        <dbReference type="SAM" id="MobiDB-lite"/>
    </source>
</evidence>
<accession>A0ABX2Y145</accession>
<comment type="caution">
    <text evidence="2">The sequence shown here is derived from an EMBL/GenBank/DDBJ whole genome shotgun (WGS) entry which is preliminary data.</text>
</comment>
<evidence type="ECO:0000313" key="3">
    <source>
        <dbReference type="Proteomes" id="UP000093412"/>
    </source>
</evidence>
<sequence length="424" mass="42738">MDPTRPLPRNPITAVLALGLIAVMLFFPDPATVVAEASPEQDAGQETTEAPAPQVVVPDDVTQLAPDPPVTVVPAPTPEPVPATSTATGTTGGSVSGTSSAPRSTGVASESPAGPGPTVTVFMAPGAADSGDGLSPGTAVGSFARAQQVAKSAGGAGANIDVRIAAGTYRLTPSTWSLASPGHRIRFLPQDYVEGQALPVAQVPVFDGSGLGGTYWLDILAPGAETTYDVRSLTVTGYSNGLRISGGYSYKGGPAERASGEGRPLPRPTVTGMTFERIGSAHSAKTGYAAIHVQNTDGARVVANTLHRIENSGAQAGLVHGIYAVLSTGLDVRGNTISKVSGDAVRTRNASSGSVTGNTIEASGVHAAVSDWFCDQACAAKNVQSFECPSGPVDVANNVGTRYAGGQLKAYEVTVSPSGASSGC</sequence>
<gene>
    <name evidence="2" type="ORF">OERS_30100</name>
</gene>
<proteinExistence type="predicted"/>
<dbReference type="Proteomes" id="UP000093412">
    <property type="component" value="Unassembled WGS sequence"/>
</dbReference>
<reference evidence="2 3" key="1">
    <citation type="submission" date="2016-06" db="EMBL/GenBank/DDBJ databases">
        <title>Genome sequence of Oerskovia enterophila DSM 43852.</title>
        <authorList>
            <person name="Poehlein A."/>
            <person name="Jag V."/>
            <person name="Bengelsdorf F.R."/>
            <person name="Daniel R."/>
            <person name="Duerre P."/>
        </authorList>
    </citation>
    <scope>NUCLEOTIDE SEQUENCE [LARGE SCALE GENOMIC DNA]</scope>
    <source>
        <strain evidence="2 3">DSM 43852</strain>
    </source>
</reference>
<dbReference type="Gene3D" id="2.160.20.10">
    <property type="entry name" value="Single-stranded right-handed beta-helix, Pectin lyase-like"/>
    <property type="match status" value="1"/>
</dbReference>
<feature type="region of interest" description="Disordered" evidence="1">
    <location>
        <begin position="65"/>
        <end position="117"/>
    </location>
</feature>
<dbReference type="EMBL" id="MAQA01000040">
    <property type="protein sequence ID" value="OCI30272.1"/>
    <property type="molecule type" value="Genomic_DNA"/>
</dbReference>